<name>A0A6M5Z4A2_9BACT</name>
<dbReference type="AlphaFoldDB" id="A0A6M5Z4A2"/>
<gene>
    <name evidence="2" type="ORF">FTUN_8889</name>
</gene>
<sequence>MGGAGTLARPTRFALLNDFVDRGQAGLRRGGCGSAVALWLTIWRFAGEGDCARVAVDTLAACYGTDRRNVQRMLAQLEQHSYLAIVDRGKRGRGTCATYRLLVPAELNASPVVEKCVTTTHLPVEENASQLRIYDANKCVPSTHFEEVNASPGRILEGTKCVLATHITSPEKCVTTTHLTELNASPVVEKCVTTTHEQKQKKKEEPPLPPAVAGGADSEPGKRRGRSRDAADDPRAAVIPATLDTPEFREAWDAFIDHRAKKGKKNALTLRAAHLQLQVATKLGPAVAVERINRAIMNGWLALEYDRDRDNGPAIKASAAEPKAPQCRPLTPFESQHCAYTPVSGYQRDSSGQLVLDKLCGDLTCEHCRPRRKKEAA</sequence>
<feature type="region of interest" description="Disordered" evidence="1">
    <location>
        <begin position="193"/>
        <end position="238"/>
    </location>
</feature>
<feature type="compositionally biased region" description="Basic and acidic residues" evidence="1">
    <location>
        <begin position="196"/>
        <end position="206"/>
    </location>
</feature>
<dbReference type="KEGG" id="ftj:FTUN_8889"/>
<organism evidence="2 3">
    <name type="scientific">Frigoriglobus tundricola</name>
    <dbReference type="NCBI Taxonomy" id="2774151"/>
    <lineage>
        <taxon>Bacteria</taxon>
        <taxon>Pseudomonadati</taxon>
        <taxon>Planctomycetota</taxon>
        <taxon>Planctomycetia</taxon>
        <taxon>Gemmatales</taxon>
        <taxon>Gemmataceae</taxon>
        <taxon>Frigoriglobus</taxon>
    </lineage>
</organism>
<protein>
    <recommendedName>
        <fullName evidence="4">Helix-turn-helix domain-containing protein</fullName>
    </recommendedName>
</protein>
<evidence type="ECO:0000256" key="1">
    <source>
        <dbReference type="SAM" id="MobiDB-lite"/>
    </source>
</evidence>
<dbReference type="InterPro" id="IPR036388">
    <property type="entry name" value="WH-like_DNA-bd_sf"/>
</dbReference>
<feature type="compositionally biased region" description="Basic and acidic residues" evidence="1">
    <location>
        <begin position="219"/>
        <end position="235"/>
    </location>
</feature>
<evidence type="ECO:0008006" key="4">
    <source>
        <dbReference type="Google" id="ProtNLM"/>
    </source>
</evidence>
<dbReference type="Gene3D" id="1.10.10.10">
    <property type="entry name" value="Winged helix-like DNA-binding domain superfamily/Winged helix DNA-binding domain"/>
    <property type="match status" value="1"/>
</dbReference>
<reference evidence="3" key="1">
    <citation type="submission" date="2020-05" db="EMBL/GenBank/DDBJ databases">
        <title>Frigoriglobus tundricola gen. nov., sp. nov., a psychrotolerant cellulolytic planctomycete of the family Gemmataceae with two divergent copies of 16S rRNA gene.</title>
        <authorList>
            <person name="Kulichevskaya I.S."/>
            <person name="Ivanova A.A."/>
            <person name="Naumoff D.G."/>
            <person name="Beletsky A.V."/>
            <person name="Rijpstra W.I.C."/>
            <person name="Sinninghe Damste J.S."/>
            <person name="Mardanov A.V."/>
            <person name="Ravin N.V."/>
            <person name="Dedysh S.N."/>
        </authorList>
    </citation>
    <scope>NUCLEOTIDE SEQUENCE [LARGE SCALE GENOMIC DNA]</scope>
    <source>
        <strain evidence="3">PL17</strain>
    </source>
</reference>
<evidence type="ECO:0000313" key="3">
    <source>
        <dbReference type="Proteomes" id="UP000503447"/>
    </source>
</evidence>
<dbReference type="EMBL" id="CP053452">
    <property type="protein sequence ID" value="QJX01250.1"/>
    <property type="molecule type" value="Genomic_DNA"/>
</dbReference>
<evidence type="ECO:0000313" key="2">
    <source>
        <dbReference type="EMBL" id="QJX01250.1"/>
    </source>
</evidence>
<dbReference type="Proteomes" id="UP000503447">
    <property type="component" value="Chromosome"/>
</dbReference>
<accession>A0A6M5Z4A2</accession>
<keyword evidence="3" id="KW-1185">Reference proteome</keyword>
<proteinExistence type="predicted"/>